<sequence>MTTYQSSDSDREVGGYYLSDKLSPGRKLTIEAIPEKYRFSMALMNDEDNFVFDFTVVRDDMLVNYCLAPCHGADPSTQIHMYRDVYNKFQLMGLVKFEFNYVSHKRLRLTINDYWEFYLSVRVVPGVVSSQESPLHTVLPSRAAIEDMGFRLMDTFLKLGRNELAKTVHKKHLERMAQGLQDREKLLKNDSVDLMAKSGQKIVDILRENGISVVDFFRKMQKTGQNEDTQSLADRLRLEVLPNVVSSVIHSKQLDEEVIQEPELHHVEGLQQHHFLDQEQQVLNRIRMPEFQTVPELRFLTPQQPTTTPPPILSIRNSFPNLVDFQNFFNQFSSTTTSTNSVLYRDNDNDEYVQENKVDRLKHGEAPLRFEPPNLNTVLATPPSSNTNLFTLPNIPVPTYTQQPFVVPSDVNRVPAGASLSNPVNIPSINLPLPNSVPNVPAFTPLPTLPPLIIPTAPPVPNTLIPPLSTNLLQPTPPTFVLSTTPAPYNFGFEPNQPFLVPERTTKSIPPTNRFIPSTERPPKNVANRRNTYYDKIRRHKHRHNTADDDLLFPATPKQTRFRFSSTERPSKNVAMKNKVVKGVVEDFSTQDLLLSNLEKLLQQKNKEILKEKATKEEDSSVEDTQINVKTSTEYQDFDSNAVGNNVRTTQSLPSDENGTNQSAPTDDDVTAAEIEKIVKLLEELPQLNKHRHTKDETKEFLNPLNDELVPMKSTTKSSRKTVKPIPRIGNNSVLEPVDPEDHTTMNKSKIYKNQKTSEDKKYKETVIDVLTNENKPLKSMEDQQGQKNKHQKSSEETQTSKKLVDVKPIPEAKAKYHRLRIKAHKEKANKDRSPSWEVNNDPDYAEYEVKNPNLSSFGKPRSSNMSDKEDSSGDEACTFFDYLELKEEINDETVLPFLPNIPANLYDDEEEEEIQVQDEEDVDPDDDLVFADFSEAETAGKPHEDVCMDEVKLNQDINEAGRTHMHQILHGKNVEHFVCRHGFGNYYCQPKTEEAMIGGMQLDLSKTIAFLCAKRGEPVFFNGPTSCGKTFLATIVTRIYVATKKHVLYIAPTNDRAMLAMQNFHSVHKFSNGGLETAFIERKMPNSLVTFTSLDKSLADLRLDEDCYNNVGMVIVEDFDLIMDKSYGKYCYELMEKLRNNAVGKTSGFLFTSNIYTNIKDYAGFFAKSTNRDVHVITSRTRPFFTNDIILFNHDFHNLVNPKTVLGRAKLFEEKYLQLMRDSSDRRNNTITRNNLDLFLQKLMEDRIYPAIIVADDDQQAEEYFTSLASKFNLISLTKKERLKTAFKAFIEHQSHRKDELAIVQNIFPLIARGIGLVHSSLPAGLVEITRTCFKRGYLLCLVMTKQTVKRGLDKAKTVVIPSIEVRQGGEQRLITAEEVEEMTAVRGFGNVTANRIFSLDTLIKPEQFEALLNPEMKELRVLENKSFANILDNFEKSGSQTLENYKKWVFEQSFTKYDSIRVRITAQNEIRLVEDEERKIDDINFESEAAKYVNMTNEYEELQDKARRLVVDSAEQYLSLGRVVYVRTDRVDLGWAVIVGTLYNKNQQLEVYAGLGVSQASSQNHWPFEKLEAKHLGMGDFVIRKIPISSIYDISTYRLKLPTYLEDMKDLKKLGAMLDKLIQWDNGKVPKLRLKTSEAREIEEKCDNLHDKLTESEGRIAVKEDIDRYRQKLSLKKTKMELQKILKGATDNIADLTALEKRVDILRRLGYLEENDEKELEITQKGETAKGILVGDEILLYELGLAAEEYQKVFGKALMQVFGGIDSANDQGMEDDGEDEVVQCVKFINAKINELKSVFGDEDPVRLTQDVLMWDINYGNKVFDISKLNTTGLKSVISHRINTFLSQLELDEEYELLEYDAEYPVFLM</sequence>
<dbReference type="EMBL" id="CAJFCW020000001">
    <property type="protein sequence ID" value="CAG9080414.1"/>
    <property type="molecule type" value="Genomic_DNA"/>
</dbReference>
<gene>
    <name evidence="9" type="ORF">BOKJ2_LOCUS762</name>
</gene>
<dbReference type="InterPro" id="IPR011545">
    <property type="entry name" value="DEAD/DEAH_box_helicase_dom"/>
</dbReference>
<comment type="caution">
    <text evidence="9">The sequence shown here is derived from an EMBL/GenBank/DDBJ whole genome shotgun (WGS) entry which is preliminary data.</text>
</comment>
<dbReference type="GO" id="GO:0016787">
    <property type="term" value="F:hydrolase activity"/>
    <property type="evidence" value="ECO:0007669"/>
    <property type="project" value="UniProtKB-KW"/>
</dbReference>
<organism evidence="9 10">
    <name type="scientific">Bursaphelenchus okinawaensis</name>
    <dbReference type="NCBI Taxonomy" id="465554"/>
    <lineage>
        <taxon>Eukaryota</taxon>
        <taxon>Metazoa</taxon>
        <taxon>Ecdysozoa</taxon>
        <taxon>Nematoda</taxon>
        <taxon>Chromadorea</taxon>
        <taxon>Rhabditida</taxon>
        <taxon>Tylenchina</taxon>
        <taxon>Tylenchomorpha</taxon>
        <taxon>Aphelenchoidea</taxon>
        <taxon>Aphelenchoididae</taxon>
        <taxon>Bursaphelenchus</taxon>
    </lineage>
</organism>
<feature type="coiled-coil region" evidence="6">
    <location>
        <begin position="1634"/>
        <end position="1661"/>
    </location>
</feature>
<feature type="compositionally biased region" description="Polar residues" evidence="7">
    <location>
        <begin position="623"/>
        <end position="665"/>
    </location>
</feature>
<reference evidence="9" key="1">
    <citation type="submission" date="2020-09" db="EMBL/GenBank/DDBJ databases">
        <authorList>
            <person name="Kikuchi T."/>
        </authorList>
    </citation>
    <scope>NUCLEOTIDE SEQUENCE</scope>
    <source>
        <strain evidence="9">SH1</strain>
    </source>
</reference>
<keyword evidence="3" id="KW-0347">Helicase</keyword>
<evidence type="ECO:0000256" key="3">
    <source>
        <dbReference type="ARBA" id="ARBA00022806"/>
    </source>
</evidence>
<evidence type="ECO:0000256" key="5">
    <source>
        <dbReference type="ARBA" id="ARBA00047984"/>
    </source>
</evidence>
<protein>
    <recommendedName>
        <fullName evidence="8">DEAD/DEAH-box helicase domain-containing protein</fullName>
    </recommendedName>
</protein>
<dbReference type="InterPro" id="IPR050699">
    <property type="entry name" value="RNA-DNA_Helicase"/>
</dbReference>
<evidence type="ECO:0000256" key="4">
    <source>
        <dbReference type="ARBA" id="ARBA00022840"/>
    </source>
</evidence>
<comment type="catalytic activity">
    <reaction evidence="5">
        <text>ATP + H2O = ADP + phosphate + H(+)</text>
        <dbReference type="Rhea" id="RHEA:13065"/>
        <dbReference type="ChEBI" id="CHEBI:15377"/>
        <dbReference type="ChEBI" id="CHEBI:15378"/>
        <dbReference type="ChEBI" id="CHEBI:30616"/>
        <dbReference type="ChEBI" id="CHEBI:43474"/>
        <dbReference type="ChEBI" id="CHEBI:456216"/>
        <dbReference type="EC" id="3.6.4.13"/>
    </reaction>
</comment>
<keyword evidence="1" id="KW-0547">Nucleotide-binding</keyword>
<evidence type="ECO:0000313" key="10">
    <source>
        <dbReference type="Proteomes" id="UP000614601"/>
    </source>
</evidence>
<dbReference type="GO" id="GO:0005524">
    <property type="term" value="F:ATP binding"/>
    <property type="evidence" value="ECO:0007669"/>
    <property type="project" value="UniProtKB-KW"/>
</dbReference>
<feature type="compositionally biased region" description="Polar residues" evidence="7">
    <location>
        <begin position="746"/>
        <end position="755"/>
    </location>
</feature>
<dbReference type="SUPFAM" id="SSF52540">
    <property type="entry name" value="P-loop containing nucleoside triphosphate hydrolases"/>
    <property type="match status" value="1"/>
</dbReference>
<evidence type="ECO:0000256" key="7">
    <source>
        <dbReference type="SAM" id="MobiDB-lite"/>
    </source>
</evidence>
<feature type="region of interest" description="Disordered" evidence="7">
    <location>
        <begin position="851"/>
        <end position="874"/>
    </location>
</feature>
<keyword evidence="4" id="KW-0067">ATP-binding</keyword>
<dbReference type="PANTHER" id="PTHR12131">
    <property type="entry name" value="ATP-DEPENDENT RNA AND DNA HELICASE"/>
    <property type="match status" value="1"/>
</dbReference>
<dbReference type="GO" id="GO:0003724">
    <property type="term" value="F:RNA helicase activity"/>
    <property type="evidence" value="ECO:0007669"/>
    <property type="project" value="UniProtKB-EC"/>
</dbReference>
<dbReference type="Gene3D" id="1.10.3380.30">
    <property type="match status" value="1"/>
</dbReference>
<feature type="region of interest" description="Disordered" evidence="7">
    <location>
        <begin position="500"/>
        <end position="526"/>
    </location>
</feature>
<evidence type="ECO:0000256" key="6">
    <source>
        <dbReference type="SAM" id="Coils"/>
    </source>
</evidence>
<name>A0A811JSD9_9BILA</name>
<keyword evidence="10" id="KW-1185">Reference proteome</keyword>
<evidence type="ECO:0000256" key="2">
    <source>
        <dbReference type="ARBA" id="ARBA00022801"/>
    </source>
</evidence>
<feature type="domain" description="DEAD/DEAH-box helicase" evidence="8">
    <location>
        <begin position="1011"/>
        <end position="1144"/>
    </location>
</feature>
<evidence type="ECO:0000256" key="1">
    <source>
        <dbReference type="ARBA" id="ARBA00022741"/>
    </source>
</evidence>
<dbReference type="EMBL" id="CAJFDH010000001">
    <property type="protein sequence ID" value="CAD5206078.1"/>
    <property type="molecule type" value="Genomic_DNA"/>
</dbReference>
<dbReference type="OrthoDB" id="10566713at2759"/>
<dbReference type="Proteomes" id="UP000614601">
    <property type="component" value="Unassembled WGS sequence"/>
</dbReference>
<dbReference type="Pfam" id="PF00270">
    <property type="entry name" value="DEAD"/>
    <property type="match status" value="1"/>
</dbReference>
<feature type="region of interest" description="Disordered" evidence="7">
    <location>
        <begin position="773"/>
        <end position="803"/>
    </location>
</feature>
<feature type="compositionally biased region" description="Polar residues" evidence="7">
    <location>
        <begin position="853"/>
        <end position="866"/>
    </location>
</feature>
<feature type="region of interest" description="Disordered" evidence="7">
    <location>
        <begin position="612"/>
        <end position="670"/>
    </location>
</feature>
<feature type="compositionally biased region" description="Basic and acidic residues" evidence="7">
    <location>
        <begin position="793"/>
        <end position="803"/>
    </location>
</feature>
<dbReference type="GO" id="GO:0003676">
    <property type="term" value="F:nucleic acid binding"/>
    <property type="evidence" value="ECO:0007669"/>
    <property type="project" value="InterPro"/>
</dbReference>
<proteinExistence type="predicted"/>
<dbReference type="Gene3D" id="3.40.50.300">
    <property type="entry name" value="P-loop containing nucleotide triphosphate hydrolases"/>
    <property type="match status" value="2"/>
</dbReference>
<dbReference type="Proteomes" id="UP000783686">
    <property type="component" value="Unassembled WGS sequence"/>
</dbReference>
<feature type="region of interest" description="Disordered" evidence="7">
    <location>
        <begin position="714"/>
        <end position="759"/>
    </location>
</feature>
<evidence type="ECO:0000313" key="9">
    <source>
        <dbReference type="EMBL" id="CAD5206078.1"/>
    </source>
</evidence>
<evidence type="ECO:0000259" key="8">
    <source>
        <dbReference type="Pfam" id="PF00270"/>
    </source>
</evidence>
<keyword evidence="6" id="KW-0175">Coiled coil</keyword>
<feature type="coiled-coil region" evidence="6">
    <location>
        <begin position="1487"/>
        <end position="1514"/>
    </location>
</feature>
<dbReference type="InterPro" id="IPR027417">
    <property type="entry name" value="P-loop_NTPase"/>
</dbReference>
<keyword evidence="2" id="KW-0378">Hydrolase</keyword>
<dbReference type="PANTHER" id="PTHR12131:SF1">
    <property type="entry name" value="ATP-DEPENDENT RNA HELICASE SUPV3L1, MITOCHONDRIAL-RELATED"/>
    <property type="match status" value="1"/>
</dbReference>
<accession>A0A811JSD9</accession>